<evidence type="ECO:0000256" key="6">
    <source>
        <dbReference type="ARBA" id="ARBA00039101"/>
    </source>
</evidence>
<feature type="domain" description="FAD dependent oxidoreductase" evidence="10">
    <location>
        <begin position="3"/>
        <end position="313"/>
    </location>
</feature>
<evidence type="ECO:0000256" key="1">
    <source>
        <dbReference type="ARBA" id="ARBA00001974"/>
    </source>
</evidence>
<dbReference type="GO" id="GO:0005737">
    <property type="term" value="C:cytoplasm"/>
    <property type="evidence" value="ECO:0007669"/>
    <property type="project" value="TreeGrafter"/>
</dbReference>
<feature type="binding site" evidence="9">
    <location>
        <position position="298"/>
    </location>
    <ligand>
        <name>D-dopa</name>
        <dbReference type="ChEBI" id="CHEBI:149689"/>
    </ligand>
</feature>
<name>A0A077LTT4_9MICO</name>
<organism evidence="11 12">
    <name type="scientific">Nostocoides japonicum T1-X7</name>
    <dbReference type="NCBI Taxonomy" id="1194083"/>
    <lineage>
        <taxon>Bacteria</taxon>
        <taxon>Bacillati</taxon>
        <taxon>Actinomycetota</taxon>
        <taxon>Actinomycetes</taxon>
        <taxon>Micrococcales</taxon>
        <taxon>Intrasporangiaceae</taxon>
        <taxon>Nostocoides</taxon>
    </lineage>
</organism>
<keyword evidence="12" id="KW-1185">Reference proteome</keyword>
<dbReference type="PANTHER" id="PTHR11530:SF11">
    <property type="entry name" value="D-ASPARTATE OXIDASE"/>
    <property type="match status" value="1"/>
</dbReference>
<comment type="catalytic activity">
    <reaction evidence="8">
        <text>a D-alpha-amino acid + O2 + H2O = a 2-oxocarboxylate + H2O2 + NH4(+)</text>
        <dbReference type="Rhea" id="RHEA:21816"/>
        <dbReference type="ChEBI" id="CHEBI:15377"/>
        <dbReference type="ChEBI" id="CHEBI:15379"/>
        <dbReference type="ChEBI" id="CHEBI:16240"/>
        <dbReference type="ChEBI" id="CHEBI:28938"/>
        <dbReference type="ChEBI" id="CHEBI:35179"/>
        <dbReference type="ChEBI" id="CHEBI:59871"/>
        <dbReference type="EC" id="1.4.3.3"/>
    </reaction>
    <physiologicalReaction direction="left-to-right" evidence="8">
        <dbReference type="Rhea" id="RHEA:21817"/>
    </physiologicalReaction>
</comment>
<evidence type="ECO:0000313" key="11">
    <source>
        <dbReference type="EMBL" id="CCH77058.1"/>
    </source>
</evidence>
<dbReference type="Gene3D" id="3.30.9.10">
    <property type="entry name" value="D-Amino Acid Oxidase, subunit A, domain 2"/>
    <property type="match status" value="1"/>
</dbReference>
<evidence type="ECO:0000256" key="8">
    <source>
        <dbReference type="ARBA" id="ARBA00049547"/>
    </source>
</evidence>
<dbReference type="SUPFAM" id="SSF54373">
    <property type="entry name" value="FAD-linked reductases, C-terminal domain"/>
    <property type="match status" value="1"/>
</dbReference>
<accession>A0A077LTT4</accession>
<dbReference type="EMBL" id="CAJB01000069">
    <property type="protein sequence ID" value="CCH77058.1"/>
    <property type="molecule type" value="Genomic_DNA"/>
</dbReference>
<evidence type="ECO:0000256" key="7">
    <source>
        <dbReference type="ARBA" id="ARBA00039751"/>
    </source>
</evidence>
<feature type="binding site" evidence="9">
    <location>
        <position position="272"/>
    </location>
    <ligand>
        <name>D-dopa</name>
        <dbReference type="ChEBI" id="CHEBI:149689"/>
    </ligand>
</feature>
<comment type="similarity">
    <text evidence="2">Belongs to the DAMOX/DASOX family.</text>
</comment>
<gene>
    <name evidence="11" type="ORF">BN12_1600003</name>
</gene>
<comment type="caution">
    <text evidence="11">The sequence shown here is derived from an EMBL/GenBank/DDBJ whole genome shotgun (WGS) entry which is preliminary data.</text>
</comment>
<dbReference type="AlphaFoldDB" id="A0A077LTT4"/>
<evidence type="ECO:0000256" key="5">
    <source>
        <dbReference type="ARBA" id="ARBA00023002"/>
    </source>
</evidence>
<reference evidence="11 12" key="1">
    <citation type="journal article" date="2013" name="ISME J.">
        <title>A metabolic model for members of the genus Tetrasphaera involved in enhanced biological phosphorus removal.</title>
        <authorList>
            <person name="Kristiansen R."/>
            <person name="Nguyen H.T.T."/>
            <person name="Saunders A.M."/>
            <person name="Nielsen J.L."/>
            <person name="Wimmer R."/>
            <person name="Le V.Q."/>
            <person name="McIlroy S.J."/>
            <person name="Petrovski S."/>
            <person name="Seviour R.J."/>
            <person name="Calteau A."/>
            <person name="Nielsen K.L."/>
            <person name="Nielsen P.H."/>
        </authorList>
    </citation>
    <scope>NUCLEOTIDE SEQUENCE [LARGE SCALE GENOMIC DNA]</scope>
    <source>
        <strain evidence="11 12">T1-X7</strain>
    </source>
</reference>
<protein>
    <recommendedName>
        <fullName evidence="7">D-amino-acid oxidase</fullName>
        <ecNumber evidence="6">1.4.3.3</ecNumber>
    </recommendedName>
</protein>
<dbReference type="EC" id="1.4.3.3" evidence="6"/>
<evidence type="ECO:0000256" key="4">
    <source>
        <dbReference type="ARBA" id="ARBA00022827"/>
    </source>
</evidence>
<dbReference type="PIRSF" id="PIRSF000189">
    <property type="entry name" value="D-aa_oxidase"/>
    <property type="match status" value="1"/>
</dbReference>
<dbReference type="InterPro" id="IPR023209">
    <property type="entry name" value="DAO"/>
</dbReference>
<dbReference type="Pfam" id="PF01266">
    <property type="entry name" value="DAO"/>
    <property type="match status" value="1"/>
</dbReference>
<dbReference type="GO" id="GO:0071949">
    <property type="term" value="F:FAD binding"/>
    <property type="evidence" value="ECO:0007669"/>
    <property type="project" value="InterPro"/>
</dbReference>
<feature type="binding site" evidence="9">
    <location>
        <position position="217"/>
    </location>
    <ligand>
        <name>D-dopa</name>
        <dbReference type="ChEBI" id="CHEBI:149689"/>
    </ligand>
</feature>
<evidence type="ECO:0000259" key="10">
    <source>
        <dbReference type="Pfam" id="PF01266"/>
    </source>
</evidence>
<sequence length="316" mass="33534">MARVTVVGGGVVGLTTALELAEAGHRVTVVRDQPVEDTVSRVAGGLWFPYHVEPRARAVAWGLVALRRFTALAHSPDGPAAGVRMAHGVMVHRTEPDLWWTEGLGAVLPAPREVLPTDALGGYAVRVPLVDTGAFLPWLENRCATTGVRLVRRTIDSLDDIGDDLEGDVVVIAAGLRSATLLPDPEVRPGRGQVVRLANPGLTEWVVDPENPAGLAYVLPHGEVVVCGGTDVEGEWSTEPDPEVERAILARCRDLVPALRDAPVVGRAVGLRPLAPSVRLARHTVDGRDIVTNYGHGGAGVTLSWGCAEEVVRLLA</sequence>
<dbReference type="OrthoDB" id="246701at2"/>
<dbReference type="Gene3D" id="3.40.50.720">
    <property type="entry name" value="NAD(P)-binding Rossmann-like Domain"/>
    <property type="match status" value="1"/>
</dbReference>
<keyword evidence="5 11" id="KW-0560">Oxidoreductase</keyword>
<evidence type="ECO:0000256" key="2">
    <source>
        <dbReference type="ARBA" id="ARBA00006730"/>
    </source>
</evidence>
<keyword evidence="4 9" id="KW-0274">FAD</keyword>
<dbReference type="GO" id="GO:0003884">
    <property type="term" value="F:D-amino-acid oxidase activity"/>
    <property type="evidence" value="ECO:0007669"/>
    <property type="project" value="UniProtKB-EC"/>
</dbReference>
<dbReference type="InterPro" id="IPR006076">
    <property type="entry name" value="FAD-dep_OxRdtase"/>
</dbReference>
<dbReference type="PANTHER" id="PTHR11530">
    <property type="entry name" value="D-AMINO ACID OXIDASE"/>
    <property type="match status" value="1"/>
</dbReference>
<evidence type="ECO:0000256" key="3">
    <source>
        <dbReference type="ARBA" id="ARBA00022630"/>
    </source>
</evidence>
<dbReference type="STRING" id="1194083.BN12_1600003"/>
<dbReference type="SUPFAM" id="SSF51971">
    <property type="entry name" value="Nucleotide-binding domain"/>
    <property type="match status" value="1"/>
</dbReference>
<evidence type="ECO:0000313" key="12">
    <source>
        <dbReference type="Proteomes" id="UP000035721"/>
    </source>
</evidence>
<dbReference type="RefSeq" id="WP_083455021.1">
    <property type="nucleotide sequence ID" value="NZ_HF570958.1"/>
</dbReference>
<keyword evidence="3" id="KW-0285">Flavoprotein</keyword>
<dbReference type="GO" id="GO:0019478">
    <property type="term" value="P:D-amino acid catabolic process"/>
    <property type="evidence" value="ECO:0007669"/>
    <property type="project" value="TreeGrafter"/>
</dbReference>
<proteinExistence type="inferred from homology"/>
<feature type="binding site" evidence="9">
    <location>
        <begin position="297"/>
        <end position="302"/>
    </location>
    <ligand>
        <name>FAD</name>
        <dbReference type="ChEBI" id="CHEBI:57692"/>
    </ligand>
</feature>
<dbReference type="Proteomes" id="UP000035721">
    <property type="component" value="Unassembled WGS sequence"/>
</dbReference>
<evidence type="ECO:0000256" key="9">
    <source>
        <dbReference type="PIRSR" id="PIRSR000189-1"/>
    </source>
</evidence>
<comment type="cofactor">
    <cofactor evidence="1 9">
        <name>FAD</name>
        <dbReference type="ChEBI" id="CHEBI:57692"/>
    </cofactor>
</comment>